<dbReference type="GO" id="GO:0016020">
    <property type="term" value="C:membrane"/>
    <property type="evidence" value="ECO:0007669"/>
    <property type="project" value="UniProtKB-SubCell"/>
</dbReference>
<dbReference type="InterPro" id="IPR007941">
    <property type="entry name" value="DUF726"/>
</dbReference>
<evidence type="ECO:0000313" key="6">
    <source>
        <dbReference type="Proteomes" id="UP001211907"/>
    </source>
</evidence>
<gene>
    <name evidence="5" type="ORF">HK100_010564</name>
</gene>
<feature type="non-terminal residue" evidence="5">
    <location>
        <position position="1"/>
    </location>
</feature>
<comment type="caution">
    <text evidence="5">The sequence shown here is derived from an EMBL/GenBank/DDBJ whole genome shotgun (WGS) entry which is preliminary data.</text>
</comment>
<dbReference type="EMBL" id="JADGJH010005880">
    <property type="protein sequence ID" value="KAJ3078925.1"/>
    <property type="molecule type" value="Genomic_DNA"/>
</dbReference>
<dbReference type="Pfam" id="PF05277">
    <property type="entry name" value="DUF726"/>
    <property type="match status" value="1"/>
</dbReference>
<dbReference type="Proteomes" id="UP001211907">
    <property type="component" value="Unassembled WGS sequence"/>
</dbReference>
<evidence type="ECO:0000313" key="5">
    <source>
        <dbReference type="EMBL" id="KAJ3078925.1"/>
    </source>
</evidence>
<organism evidence="5 6">
    <name type="scientific">Physocladia obscura</name>
    <dbReference type="NCBI Taxonomy" id="109957"/>
    <lineage>
        <taxon>Eukaryota</taxon>
        <taxon>Fungi</taxon>
        <taxon>Fungi incertae sedis</taxon>
        <taxon>Chytridiomycota</taxon>
        <taxon>Chytridiomycota incertae sedis</taxon>
        <taxon>Chytridiomycetes</taxon>
        <taxon>Chytridiales</taxon>
        <taxon>Chytriomycetaceae</taxon>
        <taxon>Physocladia</taxon>
    </lineage>
</organism>
<reference evidence="5" key="1">
    <citation type="submission" date="2020-05" db="EMBL/GenBank/DDBJ databases">
        <title>Phylogenomic resolution of chytrid fungi.</title>
        <authorList>
            <person name="Stajich J.E."/>
            <person name="Amses K."/>
            <person name="Simmons R."/>
            <person name="Seto K."/>
            <person name="Myers J."/>
            <person name="Bonds A."/>
            <person name="Quandt C.A."/>
            <person name="Barry K."/>
            <person name="Liu P."/>
            <person name="Grigoriev I."/>
            <person name="Longcore J.E."/>
            <person name="James T.Y."/>
        </authorList>
    </citation>
    <scope>NUCLEOTIDE SEQUENCE</scope>
    <source>
        <strain evidence="5">JEL0513</strain>
    </source>
</reference>
<keyword evidence="4" id="KW-0472">Membrane</keyword>
<evidence type="ECO:0000256" key="4">
    <source>
        <dbReference type="ARBA" id="ARBA00023136"/>
    </source>
</evidence>
<dbReference type="AlphaFoldDB" id="A0AAD5SNW6"/>
<evidence type="ECO:0000256" key="1">
    <source>
        <dbReference type="ARBA" id="ARBA00004141"/>
    </source>
</evidence>
<protein>
    <submittedName>
        <fullName evidence="5">Uncharacterized protein</fullName>
    </submittedName>
</protein>
<proteinExistence type="predicted"/>
<name>A0AAD5SNW6_9FUNG</name>
<sequence length="103" mass="11249">SERALENAALIPGEKKDLSLRHSSPDDALHRFPVPPYLLETWQNVLDAARIAGEELGKRVILGCAYGRRPMILTGYGIGARVIYFALVEVVKAAEAGDGSLFR</sequence>
<keyword evidence="3" id="KW-1133">Transmembrane helix</keyword>
<comment type="subcellular location">
    <subcellularLocation>
        <location evidence="1">Membrane</location>
        <topology evidence="1">Multi-pass membrane protein</topology>
    </subcellularLocation>
</comment>
<keyword evidence="6" id="KW-1185">Reference proteome</keyword>
<keyword evidence="2" id="KW-0812">Transmembrane</keyword>
<evidence type="ECO:0000256" key="2">
    <source>
        <dbReference type="ARBA" id="ARBA00022692"/>
    </source>
</evidence>
<evidence type="ECO:0000256" key="3">
    <source>
        <dbReference type="ARBA" id="ARBA00022989"/>
    </source>
</evidence>
<accession>A0AAD5SNW6</accession>